<protein>
    <submittedName>
        <fullName evidence="1">Uncharacterized protein</fullName>
    </submittedName>
</protein>
<organism evidence="1">
    <name type="scientific">viral metagenome</name>
    <dbReference type="NCBI Taxonomy" id="1070528"/>
    <lineage>
        <taxon>unclassified sequences</taxon>
        <taxon>metagenomes</taxon>
        <taxon>organismal metagenomes</taxon>
    </lineage>
</organism>
<dbReference type="EMBL" id="MN739216">
    <property type="protein sequence ID" value="QHS94128.1"/>
    <property type="molecule type" value="Genomic_DNA"/>
</dbReference>
<accession>A0A6C0BRW2</accession>
<name>A0A6C0BRW2_9ZZZZ</name>
<reference evidence="1" key="1">
    <citation type="journal article" date="2020" name="Nature">
        <title>Giant virus diversity and host interactions through global metagenomics.</title>
        <authorList>
            <person name="Schulz F."/>
            <person name="Roux S."/>
            <person name="Paez-Espino D."/>
            <person name="Jungbluth S."/>
            <person name="Walsh D.A."/>
            <person name="Denef V.J."/>
            <person name="McMahon K.D."/>
            <person name="Konstantinidis K.T."/>
            <person name="Eloe-Fadrosh E.A."/>
            <person name="Kyrpides N.C."/>
            <person name="Woyke T."/>
        </authorList>
    </citation>
    <scope>NUCLEOTIDE SEQUENCE</scope>
    <source>
        <strain evidence="1">GVMAG-M-3300018416-26</strain>
    </source>
</reference>
<proteinExistence type="predicted"/>
<dbReference type="AlphaFoldDB" id="A0A6C0BRW2"/>
<evidence type="ECO:0000313" key="1">
    <source>
        <dbReference type="EMBL" id="QHS94128.1"/>
    </source>
</evidence>
<sequence length="97" mass="11764">MQDSEEYLYEVIKCIYECKRFQDENTKEMHYVSKYPNLSNIYPMIFKKACEKDFDYEKFVWMMSIKKDVNENNVTQHNASIKVGERLVDEYIKPNLT</sequence>